<dbReference type="Proteomes" id="UP000187941">
    <property type="component" value="Chromosome"/>
</dbReference>
<dbReference type="Gene3D" id="2.60.40.10">
    <property type="entry name" value="Immunoglobulins"/>
    <property type="match status" value="1"/>
</dbReference>
<name>A0A1P9X4V1_9BACT</name>
<evidence type="ECO:0000313" key="1">
    <source>
        <dbReference type="EMBL" id="AQG82635.1"/>
    </source>
</evidence>
<dbReference type="AlphaFoldDB" id="A0A1P9X4V1"/>
<dbReference type="EMBL" id="CP014263">
    <property type="protein sequence ID" value="AQG82635.1"/>
    <property type="molecule type" value="Genomic_DNA"/>
</dbReference>
<gene>
    <name evidence="1" type="ORF">AWR27_21585</name>
</gene>
<dbReference type="KEGG" id="smon:AWR27_21585"/>
<protein>
    <recommendedName>
        <fullName evidence="3">Secretion system C-terminal sorting domain-containing protein</fullName>
    </recommendedName>
</protein>
<organism evidence="1 2">
    <name type="scientific">Spirosoma montaniterrae</name>
    <dbReference type="NCBI Taxonomy" id="1178516"/>
    <lineage>
        <taxon>Bacteria</taxon>
        <taxon>Pseudomonadati</taxon>
        <taxon>Bacteroidota</taxon>
        <taxon>Cytophagia</taxon>
        <taxon>Cytophagales</taxon>
        <taxon>Cytophagaceae</taxon>
        <taxon>Spirosoma</taxon>
    </lineage>
</organism>
<proteinExistence type="predicted"/>
<evidence type="ECO:0008006" key="3">
    <source>
        <dbReference type="Google" id="ProtNLM"/>
    </source>
</evidence>
<accession>A0A1P9X4V1</accession>
<reference evidence="1 2" key="1">
    <citation type="submission" date="2016-01" db="EMBL/GenBank/DDBJ databases">
        <authorList>
            <person name="Oliw E.H."/>
        </authorList>
    </citation>
    <scope>NUCLEOTIDE SEQUENCE [LARGE SCALE GENOMIC DNA]</scope>
    <source>
        <strain evidence="1 2">DY10</strain>
    </source>
</reference>
<dbReference type="STRING" id="1178516.AWR27_21585"/>
<keyword evidence="2" id="KW-1185">Reference proteome</keyword>
<evidence type="ECO:0000313" key="2">
    <source>
        <dbReference type="Proteomes" id="UP000187941"/>
    </source>
</evidence>
<sequence length="360" mass="38809">MFALGVSAIPPTSTAQPFTGAWSFEGNSDGVSSNPLISVSSASYTGVNLLAVNPYTTGHAGLGANIQNWSTSVCNNTEYVQFSVSTNGTAKMTLSSLSFAFARSDAGPRNISVRSSVNGYSSDTYTQTVNTGYQTASIGLSGSDYTNRTGTITFRIYACNPTASGGTLRLDEIKLNGTPLPVELVSFTAKPQGERVQLSWETSWERNAERFEVQRSRDLGEFLTIGSLTAKGTTDQRQQYGFMDEHPFDGANYYRLKQVDFDGTTEYSRPVAVVMDNLTPSLEILGNPSDRQAIRAAVRNLPDATYRLTTLTGQDVLVQSGPIQVDGSVTITPIQPLMPGLYLLRAEAATGRIVQRVAVE</sequence>
<dbReference type="InterPro" id="IPR013783">
    <property type="entry name" value="Ig-like_fold"/>
</dbReference>